<evidence type="ECO:0000256" key="5">
    <source>
        <dbReference type="ARBA" id="ARBA00022490"/>
    </source>
</evidence>
<sequence length="123" mass="14182">KQPKGNFSIEHYSARLAFHLRKDSRKRCCFELICPGKRTYEYQHPAGTLVCSFSPYFRSLLPDLSSLTIPYDEEDEELYNDVDSSDSVNTTSHNTTLNQDELNIKMEDDGIYEVLPGEQPNKQ</sequence>
<organism evidence="10 11">
    <name type="scientific">Corythaeola cristata</name>
    <name type="common">Great blue turaco</name>
    <dbReference type="NCBI Taxonomy" id="103954"/>
    <lineage>
        <taxon>Eukaryota</taxon>
        <taxon>Metazoa</taxon>
        <taxon>Chordata</taxon>
        <taxon>Craniata</taxon>
        <taxon>Vertebrata</taxon>
        <taxon>Euteleostomi</taxon>
        <taxon>Archelosauria</taxon>
        <taxon>Archosauria</taxon>
        <taxon>Dinosauria</taxon>
        <taxon>Saurischia</taxon>
        <taxon>Theropoda</taxon>
        <taxon>Coelurosauria</taxon>
        <taxon>Aves</taxon>
        <taxon>Neognathae</taxon>
        <taxon>Neoaves</taxon>
        <taxon>Otidimorphae</taxon>
        <taxon>Musophagiformes</taxon>
        <taxon>Musophagidae</taxon>
        <taxon>Corythaeola</taxon>
    </lineage>
</organism>
<feature type="non-terminal residue" evidence="10">
    <location>
        <position position="123"/>
    </location>
</feature>
<dbReference type="EMBL" id="WBMX01009462">
    <property type="protein sequence ID" value="NXC21342.1"/>
    <property type="molecule type" value="Genomic_DNA"/>
</dbReference>
<keyword evidence="5" id="KW-0963">Cytoplasm</keyword>
<dbReference type="GO" id="GO:0005737">
    <property type="term" value="C:cytoplasm"/>
    <property type="evidence" value="ECO:0007669"/>
    <property type="project" value="UniProtKB-SubCell"/>
</dbReference>
<dbReference type="InterPro" id="IPR037781">
    <property type="entry name" value="SKAP_fam"/>
</dbReference>
<accession>A0A851M2T6</accession>
<dbReference type="PANTHER" id="PTHR15129:SF1">
    <property type="entry name" value="SRC KINASE-ASSOCIATED PHOSPHOPROTEIN 1"/>
    <property type="match status" value="1"/>
</dbReference>
<feature type="compositionally biased region" description="Low complexity" evidence="9">
    <location>
        <begin position="85"/>
        <end position="96"/>
    </location>
</feature>
<evidence type="ECO:0000256" key="4">
    <source>
        <dbReference type="ARBA" id="ARBA00022475"/>
    </source>
</evidence>
<comment type="subcellular location">
    <subcellularLocation>
        <location evidence="2">Cell membrane</location>
    </subcellularLocation>
    <subcellularLocation>
        <location evidence="3">Cytoplasm</location>
    </subcellularLocation>
    <subcellularLocation>
        <location evidence="1">Nucleus</location>
    </subcellularLocation>
</comment>
<dbReference type="GO" id="GO:0005886">
    <property type="term" value="C:plasma membrane"/>
    <property type="evidence" value="ECO:0007669"/>
    <property type="project" value="UniProtKB-SubCell"/>
</dbReference>
<keyword evidence="6" id="KW-0597">Phosphoprotein</keyword>
<proteinExistence type="predicted"/>
<dbReference type="OrthoDB" id="243840at2759"/>
<dbReference type="SUPFAM" id="SSF50729">
    <property type="entry name" value="PH domain-like"/>
    <property type="match status" value="1"/>
</dbReference>
<dbReference type="AlphaFoldDB" id="A0A851M2T6"/>
<protein>
    <submittedName>
        <fullName evidence="10">SKAP1 protein</fullName>
    </submittedName>
</protein>
<evidence type="ECO:0000256" key="9">
    <source>
        <dbReference type="SAM" id="MobiDB-lite"/>
    </source>
</evidence>
<evidence type="ECO:0000256" key="1">
    <source>
        <dbReference type="ARBA" id="ARBA00004123"/>
    </source>
</evidence>
<keyword evidence="4" id="KW-1003">Cell membrane</keyword>
<dbReference type="Proteomes" id="UP000621168">
    <property type="component" value="Unassembled WGS sequence"/>
</dbReference>
<dbReference type="GO" id="GO:0005634">
    <property type="term" value="C:nucleus"/>
    <property type="evidence" value="ECO:0007669"/>
    <property type="project" value="UniProtKB-SubCell"/>
</dbReference>
<comment type="caution">
    <text evidence="10">The sequence shown here is derived from an EMBL/GenBank/DDBJ whole genome shotgun (WGS) entry which is preliminary data.</text>
</comment>
<evidence type="ECO:0000256" key="6">
    <source>
        <dbReference type="ARBA" id="ARBA00022553"/>
    </source>
</evidence>
<keyword evidence="7" id="KW-0472">Membrane</keyword>
<evidence type="ECO:0000256" key="2">
    <source>
        <dbReference type="ARBA" id="ARBA00004236"/>
    </source>
</evidence>
<gene>
    <name evidence="10" type="primary">Skap1</name>
    <name evidence="10" type="ORF">CORCRI_R11134</name>
</gene>
<keyword evidence="8" id="KW-0539">Nucleus</keyword>
<evidence type="ECO:0000313" key="10">
    <source>
        <dbReference type="EMBL" id="NXC21342.1"/>
    </source>
</evidence>
<keyword evidence="11" id="KW-1185">Reference proteome</keyword>
<name>A0A851M2T6_CORCR</name>
<reference evidence="10" key="1">
    <citation type="submission" date="2019-09" db="EMBL/GenBank/DDBJ databases">
        <title>Bird 10,000 Genomes (B10K) Project - Family phase.</title>
        <authorList>
            <person name="Zhang G."/>
        </authorList>
    </citation>
    <scope>NUCLEOTIDE SEQUENCE</scope>
    <source>
        <strain evidence="10">B10K-CU-031-40</strain>
    </source>
</reference>
<evidence type="ECO:0000256" key="7">
    <source>
        <dbReference type="ARBA" id="ARBA00023136"/>
    </source>
</evidence>
<feature type="region of interest" description="Disordered" evidence="9">
    <location>
        <begin position="78"/>
        <end position="123"/>
    </location>
</feature>
<evidence type="ECO:0000313" key="11">
    <source>
        <dbReference type="Proteomes" id="UP000621168"/>
    </source>
</evidence>
<dbReference type="PANTHER" id="PTHR15129">
    <property type="entry name" value="SRC-ASSOCIATED ADAPTOR PROTEIN"/>
    <property type="match status" value="1"/>
</dbReference>
<evidence type="ECO:0000256" key="3">
    <source>
        <dbReference type="ARBA" id="ARBA00004496"/>
    </source>
</evidence>
<evidence type="ECO:0000256" key="8">
    <source>
        <dbReference type="ARBA" id="ARBA00023242"/>
    </source>
</evidence>
<feature type="non-terminal residue" evidence="10">
    <location>
        <position position="1"/>
    </location>
</feature>